<sequence>MLTFPGEQNSLNLLSMNNKPIKQFAYPDLGSTCMVKVLKTTLLFGHVEIYQVNGLPTIIPYTGLIKLQDITSKEYISDVMKIGECFECTVVSYGDLGIYLVKN</sequence>
<dbReference type="Gene3D" id="2.40.50.140">
    <property type="entry name" value="Nucleic acid-binding proteins"/>
    <property type="match status" value="1"/>
</dbReference>
<protein>
    <submittedName>
        <fullName evidence="1">Uncharacterized protein</fullName>
    </submittedName>
</protein>
<evidence type="ECO:0000313" key="1">
    <source>
        <dbReference type="EMBL" id="KAF9761323.1"/>
    </source>
</evidence>
<dbReference type="OrthoDB" id="2190268at2759"/>
<dbReference type="InterPro" id="IPR012340">
    <property type="entry name" value="NA-bd_OB-fold"/>
</dbReference>
<dbReference type="Proteomes" id="UP000740883">
    <property type="component" value="Unassembled WGS sequence"/>
</dbReference>
<dbReference type="EMBL" id="SBJO01000362">
    <property type="protein sequence ID" value="KAF9761323.1"/>
    <property type="molecule type" value="Genomic_DNA"/>
</dbReference>
<name>A0A9P6KXX4_9MICR</name>
<gene>
    <name evidence="1" type="ORF">NGRA_2727</name>
</gene>
<reference evidence="1 2" key="1">
    <citation type="journal article" date="2020" name="Genome Biol. Evol.">
        <title>Comparative genomics of strictly vertically transmitted, feminizing microsporidia endosymbionts of amphipod crustaceans.</title>
        <authorList>
            <person name="Cormier A."/>
            <person name="Chebbi M.A."/>
            <person name="Giraud I."/>
            <person name="Wattier R."/>
            <person name="Teixeira M."/>
            <person name="Gilbert C."/>
            <person name="Rigaud T."/>
            <person name="Cordaux R."/>
        </authorList>
    </citation>
    <scope>NUCLEOTIDE SEQUENCE [LARGE SCALE GENOMIC DNA]</scope>
    <source>
        <strain evidence="1 2">Ou3-Ou53</strain>
    </source>
</reference>
<keyword evidence="2" id="KW-1185">Reference proteome</keyword>
<evidence type="ECO:0000313" key="2">
    <source>
        <dbReference type="Proteomes" id="UP000740883"/>
    </source>
</evidence>
<accession>A0A9P6KXX4</accession>
<dbReference type="SUPFAM" id="SSF50249">
    <property type="entry name" value="Nucleic acid-binding proteins"/>
    <property type="match status" value="1"/>
</dbReference>
<organism evidence="1 2">
    <name type="scientific">Nosema granulosis</name>
    <dbReference type="NCBI Taxonomy" id="83296"/>
    <lineage>
        <taxon>Eukaryota</taxon>
        <taxon>Fungi</taxon>
        <taxon>Fungi incertae sedis</taxon>
        <taxon>Microsporidia</taxon>
        <taxon>Nosematidae</taxon>
        <taxon>Nosema</taxon>
    </lineage>
</organism>
<comment type="caution">
    <text evidence="1">The sequence shown here is derived from an EMBL/GenBank/DDBJ whole genome shotgun (WGS) entry which is preliminary data.</text>
</comment>
<dbReference type="AlphaFoldDB" id="A0A9P6KXX4"/>
<proteinExistence type="predicted"/>